<evidence type="ECO:0000313" key="1">
    <source>
        <dbReference type="EMBL" id="EFU43301.1"/>
    </source>
</evidence>
<dbReference type="RefSeq" id="WP_006207544.1">
    <property type="nucleotide sequence ID" value="NZ_ADHJ01000006.1"/>
</dbReference>
<dbReference type="KEGG" id="pvo:PVOR_02990"/>
<evidence type="ECO:0000313" key="2">
    <source>
        <dbReference type="Proteomes" id="UP000003094"/>
    </source>
</evidence>
<name>A0A2R9T132_9BACL</name>
<accession>A0A2R9T132</accession>
<dbReference type="EMBL" id="ADHJ01000006">
    <property type="protein sequence ID" value="EFU43301.1"/>
    <property type="molecule type" value="Genomic_DNA"/>
</dbReference>
<gene>
    <name evidence="1" type="ORF">PVOR_02990</name>
</gene>
<reference evidence="1 2" key="1">
    <citation type="journal article" date="2010" name="BMC Genomics">
        <title>Genome sequence of the pattern forming Paenibacillus vortex bacterium reveals potential for thriving in complex environments.</title>
        <authorList>
            <person name="Sirota-Madi A."/>
            <person name="Olender T."/>
            <person name="Helman Y."/>
            <person name="Ingham C."/>
            <person name="Brainis I."/>
            <person name="Roth D."/>
            <person name="Hagi E."/>
            <person name="Brodsky L."/>
            <person name="Leshkowitz D."/>
            <person name="Galatenko V."/>
            <person name="Nikolaev V."/>
            <person name="Mugasimangalam R.C."/>
            <person name="Bransburg-Zabary S."/>
            <person name="Gutnick D.L."/>
            <person name="Lancet D."/>
            <person name="Ben-Jacob E."/>
        </authorList>
    </citation>
    <scope>NUCLEOTIDE SEQUENCE [LARGE SCALE GENOMIC DNA]</scope>
    <source>
        <strain evidence="1 2">V453</strain>
    </source>
</reference>
<comment type="caution">
    <text evidence="1">The sequence shown here is derived from an EMBL/GenBank/DDBJ whole genome shotgun (WGS) entry which is preliminary data.</text>
</comment>
<dbReference type="AlphaFoldDB" id="A0A2R9T132"/>
<organism evidence="1 2">
    <name type="scientific">Paenibacillus vortex V453</name>
    <dbReference type="NCBI Taxonomy" id="715225"/>
    <lineage>
        <taxon>Bacteria</taxon>
        <taxon>Bacillati</taxon>
        <taxon>Bacillota</taxon>
        <taxon>Bacilli</taxon>
        <taxon>Bacillales</taxon>
        <taxon>Paenibacillaceae</taxon>
        <taxon>Paenibacillus</taxon>
    </lineage>
</organism>
<proteinExistence type="predicted"/>
<protein>
    <submittedName>
        <fullName evidence="1">Uncharacterized protein</fullName>
    </submittedName>
</protein>
<keyword evidence="2" id="KW-1185">Reference proteome</keyword>
<dbReference type="Proteomes" id="UP000003094">
    <property type="component" value="Unassembled WGS sequence"/>
</dbReference>
<sequence length="133" mass="15339">MKRNKAMTFAGKGEAWKATYVVTHQDKVNAQHTIFQDELGGKLKLQYLGEEPLNYGKVDYRLEDMTDRFVEGEIVMGTDEARMKETKGNMDYEQLLDMMNPNKDLTIKIGWNGCSEQFTLGLPKRIRFGKSKH</sequence>